<feature type="transmembrane region" description="Helical" evidence="11">
    <location>
        <begin position="309"/>
        <end position="332"/>
    </location>
</feature>
<dbReference type="AlphaFoldDB" id="F0W431"/>
<evidence type="ECO:0000256" key="4">
    <source>
        <dbReference type="ARBA" id="ARBA00022771"/>
    </source>
</evidence>
<dbReference type="GO" id="GO:0016020">
    <property type="term" value="C:membrane"/>
    <property type="evidence" value="ECO:0007669"/>
    <property type="project" value="UniProtKB-SubCell"/>
</dbReference>
<dbReference type="Gene3D" id="3.30.40.10">
    <property type="entry name" value="Zinc/RING finger domain, C3HC4 (zinc finger)"/>
    <property type="match status" value="1"/>
</dbReference>
<evidence type="ECO:0000256" key="8">
    <source>
        <dbReference type="ARBA" id="ARBA00023136"/>
    </source>
</evidence>
<protein>
    <submittedName>
        <fullName evidence="13">Uncharacterized protein AlNc14C15G1718</fullName>
    </submittedName>
</protein>
<dbReference type="SMART" id="SM00184">
    <property type="entry name" value="RING"/>
    <property type="match status" value="1"/>
</dbReference>
<evidence type="ECO:0000256" key="7">
    <source>
        <dbReference type="ARBA" id="ARBA00022989"/>
    </source>
</evidence>
<dbReference type="InterPro" id="IPR001841">
    <property type="entry name" value="Znf_RING"/>
</dbReference>
<feature type="compositionally biased region" description="Basic and acidic residues" evidence="10">
    <location>
        <begin position="376"/>
        <end position="391"/>
    </location>
</feature>
<gene>
    <name evidence="13" type="primary">AlNc14C15G1718</name>
    <name evidence="13" type="ORF">ALNC14_019710</name>
</gene>
<reference evidence="13" key="2">
    <citation type="submission" date="2011-02" db="EMBL/GenBank/DDBJ databases">
        <authorList>
            <person name="MacLean D."/>
        </authorList>
    </citation>
    <scope>NUCLEOTIDE SEQUENCE</scope>
</reference>
<evidence type="ECO:0000256" key="6">
    <source>
        <dbReference type="ARBA" id="ARBA00022833"/>
    </source>
</evidence>
<comment type="subcellular location">
    <subcellularLocation>
        <location evidence="1">Membrane</location>
        <topology evidence="1">Multi-pass membrane protein</topology>
    </subcellularLocation>
</comment>
<keyword evidence="6" id="KW-0862">Zinc</keyword>
<feature type="region of interest" description="Disordered" evidence="10">
    <location>
        <begin position="375"/>
        <end position="398"/>
    </location>
</feature>
<feature type="transmembrane region" description="Helical" evidence="11">
    <location>
        <begin position="413"/>
        <end position="439"/>
    </location>
</feature>
<evidence type="ECO:0000256" key="9">
    <source>
        <dbReference type="PROSITE-ProRule" id="PRU00175"/>
    </source>
</evidence>
<keyword evidence="7 11" id="KW-1133">Transmembrane helix</keyword>
<dbReference type="PROSITE" id="PS00518">
    <property type="entry name" value="ZF_RING_1"/>
    <property type="match status" value="1"/>
</dbReference>
<proteinExistence type="predicted"/>
<evidence type="ECO:0000256" key="3">
    <source>
        <dbReference type="ARBA" id="ARBA00022723"/>
    </source>
</evidence>
<dbReference type="Pfam" id="PF13639">
    <property type="entry name" value="zf-RING_2"/>
    <property type="match status" value="1"/>
</dbReference>
<evidence type="ECO:0000259" key="12">
    <source>
        <dbReference type="PROSITE" id="PS50089"/>
    </source>
</evidence>
<accession>F0W431</accession>
<feature type="compositionally biased region" description="Polar residues" evidence="10">
    <location>
        <begin position="153"/>
        <end position="166"/>
    </location>
</feature>
<feature type="transmembrane region" description="Helical" evidence="11">
    <location>
        <begin position="213"/>
        <end position="240"/>
    </location>
</feature>
<feature type="compositionally biased region" description="Acidic residues" evidence="10">
    <location>
        <begin position="177"/>
        <end position="192"/>
    </location>
</feature>
<dbReference type="GO" id="GO:0061630">
    <property type="term" value="F:ubiquitin protein ligase activity"/>
    <property type="evidence" value="ECO:0007669"/>
    <property type="project" value="InterPro"/>
</dbReference>
<evidence type="ECO:0000256" key="2">
    <source>
        <dbReference type="ARBA" id="ARBA00022692"/>
    </source>
</evidence>
<dbReference type="PANTHER" id="PTHR15860:SF0">
    <property type="entry name" value="LP20373P"/>
    <property type="match status" value="1"/>
</dbReference>
<dbReference type="GO" id="GO:0008270">
    <property type="term" value="F:zinc ion binding"/>
    <property type="evidence" value="ECO:0007669"/>
    <property type="project" value="UniProtKB-KW"/>
</dbReference>
<dbReference type="InterPro" id="IPR013083">
    <property type="entry name" value="Znf_RING/FYVE/PHD"/>
</dbReference>
<reference evidence="13" key="1">
    <citation type="journal article" date="2011" name="PLoS Biol.">
        <title>Gene gain and loss during evolution of obligate parasitism in the white rust pathogen of Arabidopsis thaliana.</title>
        <authorList>
            <person name="Kemen E."/>
            <person name="Gardiner A."/>
            <person name="Schultz-Larsen T."/>
            <person name="Kemen A.C."/>
            <person name="Balmuth A.L."/>
            <person name="Robert-Seilaniantz A."/>
            <person name="Bailey K."/>
            <person name="Holub E."/>
            <person name="Studholme D.J."/>
            <person name="Maclean D."/>
            <person name="Jones J.D."/>
        </authorList>
    </citation>
    <scope>NUCLEOTIDE SEQUENCE</scope>
</reference>
<dbReference type="SUPFAM" id="SSF57850">
    <property type="entry name" value="RING/U-box"/>
    <property type="match status" value="1"/>
</dbReference>
<keyword evidence="4 9" id="KW-0863">Zinc-finger</keyword>
<dbReference type="GO" id="GO:1904294">
    <property type="term" value="P:positive regulation of ERAD pathway"/>
    <property type="evidence" value="ECO:0007669"/>
    <property type="project" value="InterPro"/>
</dbReference>
<dbReference type="CDD" id="cd16532">
    <property type="entry name" value="RING-HC_RNFT1-like"/>
    <property type="match status" value="1"/>
</dbReference>
<dbReference type="PANTHER" id="PTHR15860">
    <property type="entry name" value="UNCHARACTERIZED RING FINGER-CONTAINING PROTEIN"/>
    <property type="match status" value="1"/>
</dbReference>
<dbReference type="EMBL" id="FR824060">
    <property type="protein sequence ID" value="CCA15828.1"/>
    <property type="molecule type" value="Genomic_DNA"/>
</dbReference>
<evidence type="ECO:0000256" key="5">
    <source>
        <dbReference type="ARBA" id="ARBA00022786"/>
    </source>
</evidence>
<keyword evidence="2 11" id="KW-0812">Transmembrane</keyword>
<evidence type="ECO:0000256" key="10">
    <source>
        <dbReference type="SAM" id="MobiDB-lite"/>
    </source>
</evidence>
<sequence>MPPFWAQKPHPNKHSLSTLLSPSLHLEMVLYADTASELAIMTGYEDDSRERERIENTVSTLGYEMSARTPSNVEENSQMVEIEPQNMAVFAPENHQLGTASSEEQGNATNIDSNTFRALSTQILRVQIDRLRGINQQLLMTSGPSDITILSQSASVEDQSHSSVEQGRSRTLPLEAADPEEGTEPENGNDESDLSLYEELKNLYRRCHQSLPFLSLFLLHFAYQHTLGIFILVTGSLSIMGLDQRLRSQIVLKENVNTLKLFGIAAICIIDIFALACVNGDINPFRQFKMNLFLQADSFNPKSDKVAKVLFWEVIGAILVNDFIIRLLTIIVKAMVTAMTLEIWTQFMVKCQSLVKLCESSNILYRRTHTTSPDSELSRLEHETSMHDDGSSSRLSSSSPNWHVLYYRRKRKLFGIIEVVSIFIRSALAGLPWCTYYQIGSTESVADAVTFAYIFMKALVLGFQAQTIYTLIRSFVSLKLEFGTYVTEEDVVEAGSTDCSICYERMKRPVKLSCSHIFCEECVSEWLDREHSCPLCRASVRSADSSITQTNSARFPIQSRPQYLDGSTSLLPQML</sequence>
<feature type="domain" description="RING-type" evidence="12">
    <location>
        <begin position="499"/>
        <end position="537"/>
    </location>
</feature>
<keyword evidence="3" id="KW-0479">Metal-binding</keyword>
<dbReference type="InterPro" id="IPR044235">
    <property type="entry name" value="RNFT1/2"/>
</dbReference>
<evidence type="ECO:0000313" key="13">
    <source>
        <dbReference type="EMBL" id="CCA15828.1"/>
    </source>
</evidence>
<dbReference type="InterPro" id="IPR017907">
    <property type="entry name" value="Znf_RING_CS"/>
</dbReference>
<evidence type="ECO:0000256" key="1">
    <source>
        <dbReference type="ARBA" id="ARBA00004141"/>
    </source>
</evidence>
<feature type="transmembrane region" description="Helical" evidence="11">
    <location>
        <begin position="261"/>
        <end position="282"/>
    </location>
</feature>
<organism evidence="13">
    <name type="scientific">Albugo laibachii Nc14</name>
    <dbReference type="NCBI Taxonomy" id="890382"/>
    <lineage>
        <taxon>Eukaryota</taxon>
        <taxon>Sar</taxon>
        <taxon>Stramenopiles</taxon>
        <taxon>Oomycota</taxon>
        <taxon>Peronosporomycetes</taxon>
        <taxon>Albuginales</taxon>
        <taxon>Albuginaceae</taxon>
        <taxon>Albugo</taxon>
    </lineage>
</organism>
<keyword evidence="8 11" id="KW-0472">Membrane</keyword>
<evidence type="ECO:0000256" key="11">
    <source>
        <dbReference type="SAM" id="Phobius"/>
    </source>
</evidence>
<name>F0W431_9STRA</name>
<dbReference type="PROSITE" id="PS50089">
    <property type="entry name" value="ZF_RING_2"/>
    <property type="match status" value="1"/>
</dbReference>
<feature type="transmembrane region" description="Helical" evidence="11">
    <location>
        <begin position="451"/>
        <end position="472"/>
    </location>
</feature>
<keyword evidence="5" id="KW-0833">Ubl conjugation pathway</keyword>
<dbReference type="HOGENOM" id="CLU_474430_0_0_1"/>
<feature type="region of interest" description="Disordered" evidence="10">
    <location>
        <begin position="153"/>
        <end position="192"/>
    </location>
</feature>